<dbReference type="PROSITE" id="PS50887">
    <property type="entry name" value="GGDEF"/>
    <property type="match status" value="1"/>
</dbReference>
<dbReference type="NCBIfam" id="TIGR00254">
    <property type="entry name" value="GGDEF"/>
    <property type="match status" value="1"/>
</dbReference>
<dbReference type="FunFam" id="3.30.70.270:FF:000001">
    <property type="entry name" value="Diguanylate cyclase domain protein"/>
    <property type="match status" value="1"/>
</dbReference>
<dbReference type="Pfam" id="PF00672">
    <property type="entry name" value="HAMP"/>
    <property type="match status" value="1"/>
</dbReference>
<dbReference type="GO" id="GO:0016020">
    <property type="term" value="C:membrane"/>
    <property type="evidence" value="ECO:0007669"/>
    <property type="project" value="InterPro"/>
</dbReference>
<dbReference type="PROSITE" id="PS50885">
    <property type="entry name" value="HAMP"/>
    <property type="match status" value="1"/>
</dbReference>
<dbReference type="InterPro" id="IPR050469">
    <property type="entry name" value="Diguanylate_Cyclase"/>
</dbReference>
<feature type="domain" description="HAMP" evidence="3">
    <location>
        <begin position="83"/>
        <end position="135"/>
    </location>
</feature>
<dbReference type="PANTHER" id="PTHR45138:SF9">
    <property type="entry name" value="DIGUANYLATE CYCLASE DGCM-RELATED"/>
    <property type="match status" value="1"/>
</dbReference>
<evidence type="ECO:0000259" key="4">
    <source>
        <dbReference type="PROSITE" id="PS50887"/>
    </source>
</evidence>
<dbReference type="Gene3D" id="6.10.340.10">
    <property type="match status" value="1"/>
</dbReference>
<dbReference type="EMBL" id="QFFZ01000009">
    <property type="protein sequence ID" value="TEB12068.1"/>
    <property type="molecule type" value="Genomic_DNA"/>
</dbReference>
<proteinExistence type="predicted"/>
<reference evidence="5 6" key="1">
    <citation type="journal article" date="2018" name="Environ. Microbiol.">
        <title>Novel energy conservation strategies and behaviour of Pelotomaculum schinkii driving syntrophic propionate catabolism.</title>
        <authorList>
            <person name="Hidalgo-Ahumada C.A.P."/>
            <person name="Nobu M.K."/>
            <person name="Narihiro T."/>
            <person name="Tamaki H."/>
            <person name="Liu W.T."/>
            <person name="Kamagata Y."/>
            <person name="Stams A.J.M."/>
            <person name="Imachi H."/>
            <person name="Sousa D.Z."/>
        </authorList>
    </citation>
    <scope>NUCLEOTIDE SEQUENCE [LARGE SCALE GENOMIC DNA]</scope>
    <source>
        <strain evidence="5 6">MGP</strain>
    </source>
</reference>
<dbReference type="Gene3D" id="3.30.70.270">
    <property type="match status" value="1"/>
</dbReference>
<dbReference type="CDD" id="cd06225">
    <property type="entry name" value="HAMP"/>
    <property type="match status" value="1"/>
</dbReference>
<gene>
    <name evidence="5" type="primary">pleD_1</name>
    <name evidence="5" type="ORF">Pmgp_01224</name>
</gene>
<keyword evidence="6" id="KW-1185">Reference proteome</keyword>
<dbReference type="SUPFAM" id="SSF158472">
    <property type="entry name" value="HAMP domain-like"/>
    <property type="match status" value="1"/>
</dbReference>
<evidence type="ECO:0000256" key="2">
    <source>
        <dbReference type="SAM" id="Phobius"/>
    </source>
</evidence>
<feature type="coiled-coil region" evidence="1">
    <location>
        <begin position="127"/>
        <end position="168"/>
    </location>
</feature>
<keyword evidence="1" id="KW-0175">Coiled coil</keyword>
<dbReference type="AlphaFoldDB" id="A0A4Y7RSU0"/>
<dbReference type="InterPro" id="IPR003660">
    <property type="entry name" value="HAMP_dom"/>
</dbReference>
<keyword evidence="2" id="KW-1133">Transmembrane helix</keyword>
<dbReference type="SUPFAM" id="SSF55073">
    <property type="entry name" value="Nucleotide cyclase"/>
    <property type="match status" value="1"/>
</dbReference>
<dbReference type="InterPro" id="IPR029787">
    <property type="entry name" value="Nucleotide_cyclase"/>
</dbReference>
<dbReference type="RefSeq" id="WP_153189192.1">
    <property type="nucleotide sequence ID" value="NZ_QFFZ01000009.1"/>
</dbReference>
<evidence type="ECO:0000313" key="6">
    <source>
        <dbReference type="Proteomes" id="UP000297597"/>
    </source>
</evidence>
<feature type="transmembrane region" description="Helical" evidence="2">
    <location>
        <begin position="59"/>
        <end position="82"/>
    </location>
</feature>
<evidence type="ECO:0000313" key="5">
    <source>
        <dbReference type="EMBL" id="TEB12068.1"/>
    </source>
</evidence>
<feature type="domain" description="GGDEF" evidence="4">
    <location>
        <begin position="199"/>
        <end position="337"/>
    </location>
</feature>
<organism evidence="5 6">
    <name type="scientific">Pelotomaculum propionicicum</name>
    <dbReference type="NCBI Taxonomy" id="258475"/>
    <lineage>
        <taxon>Bacteria</taxon>
        <taxon>Bacillati</taxon>
        <taxon>Bacillota</taxon>
        <taxon>Clostridia</taxon>
        <taxon>Eubacteriales</taxon>
        <taxon>Desulfotomaculaceae</taxon>
        <taxon>Pelotomaculum</taxon>
    </lineage>
</organism>
<dbReference type="SMART" id="SM00304">
    <property type="entry name" value="HAMP"/>
    <property type="match status" value="1"/>
</dbReference>
<dbReference type="GO" id="GO:0007165">
    <property type="term" value="P:signal transduction"/>
    <property type="evidence" value="ECO:0007669"/>
    <property type="project" value="InterPro"/>
</dbReference>
<dbReference type="GO" id="GO:0052621">
    <property type="term" value="F:diguanylate cyclase activity"/>
    <property type="evidence" value="ECO:0007669"/>
    <property type="project" value="TreeGrafter"/>
</dbReference>
<dbReference type="Pfam" id="PF00990">
    <property type="entry name" value="GGDEF"/>
    <property type="match status" value="1"/>
</dbReference>
<dbReference type="CDD" id="cd01949">
    <property type="entry name" value="GGDEF"/>
    <property type="match status" value="1"/>
</dbReference>
<protein>
    <submittedName>
        <fullName evidence="5">Response regulator PleD</fullName>
    </submittedName>
</protein>
<keyword evidence="2" id="KW-0472">Membrane</keyword>
<dbReference type="SMART" id="SM00267">
    <property type="entry name" value="GGDEF"/>
    <property type="match status" value="1"/>
</dbReference>
<evidence type="ECO:0000259" key="3">
    <source>
        <dbReference type="PROSITE" id="PS50885"/>
    </source>
</evidence>
<dbReference type="PANTHER" id="PTHR45138">
    <property type="entry name" value="REGULATORY COMPONENTS OF SENSORY TRANSDUCTION SYSTEM"/>
    <property type="match status" value="1"/>
</dbReference>
<name>A0A4Y7RSU0_9FIRM</name>
<dbReference type="Proteomes" id="UP000297597">
    <property type="component" value="Unassembled WGS sequence"/>
</dbReference>
<sequence>MFIQNIVFIMNKLFDLFWRGKIKNSLLAGFLLLALALVSVTIAVSHHYLNIVMPEAGAAARNIAVAAVLVVILFLPVVILVARKISHPLEVMAEVADEIARGNYGITLDLGANREINTLAVSFNRMSMKLKEQREVLLKQIALLEAQKQEIAAQNEELSEANARLELIAITDQLTGAYNRRYIMREIEQELAISIRHGLPLSIIMIDIDHFKNVNDTHGHQVGDEVLKEIVQVLSSSIRTSDLLGRYGGEEFIVIAPLTGLQETLILAERLRETASKWPFETTYGFLKLTISLGVATYDGKSEAYPSSLLDQLLAQADAEMYKAKALGRNRVSPELAEKDAVTSLS</sequence>
<accession>A0A4Y7RSU0</accession>
<evidence type="ECO:0000256" key="1">
    <source>
        <dbReference type="SAM" id="Coils"/>
    </source>
</evidence>
<comment type="caution">
    <text evidence="5">The sequence shown here is derived from an EMBL/GenBank/DDBJ whole genome shotgun (WGS) entry which is preliminary data.</text>
</comment>
<dbReference type="OrthoDB" id="9783388at2"/>
<dbReference type="InterPro" id="IPR000160">
    <property type="entry name" value="GGDEF_dom"/>
</dbReference>
<dbReference type="InterPro" id="IPR043128">
    <property type="entry name" value="Rev_trsase/Diguanyl_cyclase"/>
</dbReference>
<keyword evidence="2" id="KW-0812">Transmembrane</keyword>